<keyword evidence="4" id="KW-1185">Reference proteome</keyword>
<dbReference type="Proteomes" id="UP000199608">
    <property type="component" value="Unassembled WGS sequence"/>
</dbReference>
<name>A0A1H2IDI4_9BACT</name>
<dbReference type="Gene3D" id="3.40.50.300">
    <property type="entry name" value="P-loop containing nucleotide triphosphate hydrolases"/>
    <property type="match status" value="1"/>
</dbReference>
<dbReference type="InterPro" id="IPR027417">
    <property type="entry name" value="P-loop_NTPase"/>
</dbReference>
<proteinExistence type="predicted"/>
<evidence type="ECO:0000256" key="1">
    <source>
        <dbReference type="SAM" id="Coils"/>
    </source>
</evidence>
<feature type="domain" description="DUF2326" evidence="2">
    <location>
        <begin position="437"/>
        <end position="562"/>
    </location>
</feature>
<dbReference type="InterPro" id="IPR018760">
    <property type="entry name" value="DUF2326"/>
</dbReference>
<evidence type="ECO:0000259" key="2">
    <source>
        <dbReference type="Pfam" id="PF10088"/>
    </source>
</evidence>
<feature type="coiled-coil region" evidence="1">
    <location>
        <begin position="185"/>
        <end position="264"/>
    </location>
</feature>
<dbReference type="AlphaFoldDB" id="A0A1H2IDI4"/>
<evidence type="ECO:0000313" key="4">
    <source>
        <dbReference type="Proteomes" id="UP000199608"/>
    </source>
</evidence>
<sequence>MLKLHKLYSEPELFDPIPFHNGINLILGETNESSDKTNGVGKSLTIEFIDFCLLKRFNDSRVSKIPENAFDHEAFICLDFSIFDNQITSKRSIKNQNTPILLFNGKETEYFDINDAKDQLTHLLFGSAINKDHPSFRTMLGPLIRDERSEFKSIVKCYDTVKNIPPDYSPHLYLLGINPISYNEAKELQKDIDNTTKARRKLKRDVEQLTGKTFSEANQDLNELTSQVEQIKDELEALENAESFKIIKEEVIELETKLDGLKTQAGAIKSELSKIRLFKGDNYIDESEVSALYDRFKQGLGDMIKREIKEVTEFKKKIDTFQKTLIDSRKTTLLDELNIINKEIKNIDTRYKEKLQILDKEGVLKSLKTTVSAYEVKLEEQSRLSSFIKKHDDYDQSIKVLKQNRSGKIIVLDTKVTEAETTTDAFEKTILDIHHYVMGNKRCSFKIKIKENKQVVEYELRIHHDGSHSNEREKVFIYDMALLLTPKINLFHPGLLIHDNIFDVDQDTLIKSLNYLAEKSDALNKKQYVLTLNSDKFHTDELKKLKLNIDQLKIASFTKTKKFLQTSYQEL</sequence>
<protein>
    <submittedName>
        <fullName evidence="3">Uncharacterized protein YydD, contains DUF2326 domain</fullName>
    </submittedName>
</protein>
<organism evidence="3 4">
    <name type="scientific">Desulfobacula phenolica</name>
    <dbReference type="NCBI Taxonomy" id="90732"/>
    <lineage>
        <taxon>Bacteria</taxon>
        <taxon>Pseudomonadati</taxon>
        <taxon>Thermodesulfobacteriota</taxon>
        <taxon>Desulfobacteria</taxon>
        <taxon>Desulfobacterales</taxon>
        <taxon>Desulfobacteraceae</taxon>
        <taxon>Desulfobacula</taxon>
    </lineage>
</organism>
<evidence type="ECO:0000313" key="3">
    <source>
        <dbReference type="EMBL" id="SDU42065.1"/>
    </source>
</evidence>
<dbReference type="Pfam" id="PF10088">
    <property type="entry name" value="DUF2326"/>
    <property type="match status" value="1"/>
</dbReference>
<accession>A0A1H2IDI4</accession>
<dbReference type="EMBL" id="FNLL01000008">
    <property type="protein sequence ID" value="SDU42065.1"/>
    <property type="molecule type" value="Genomic_DNA"/>
</dbReference>
<keyword evidence="1" id="KW-0175">Coiled coil</keyword>
<dbReference type="RefSeq" id="WP_092235362.1">
    <property type="nucleotide sequence ID" value="NZ_FNLL01000008.1"/>
</dbReference>
<gene>
    <name evidence="3" type="ORF">SAMN04487931_10897</name>
</gene>
<reference evidence="4" key="1">
    <citation type="submission" date="2016-10" db="EMBL/GenBank/DDBJ databases">
        <authorList>
            <person name="Varghese N."/>
            <person name="Submissions S."/>
        </authorList>
    </citation>
    <scope>NUCLEOTIDE SEQUENCE [LARGE SCALE GENOMIC DNA]</scope>
    <source>
        <strain evidence="4">DSM 3384</strain>
    </source>
</reference>